<dbReference type="InterPro" id="IPR019775">
    <property type="entry name" value="WD40_repeat_CS"/>
</dbReference>
<evidence type="ECO:0000256" key="3">
    <source>
        <dbReference type="ARBA" id="ARBA00022737"/>
    </source>
</evidence>
<dbReference type="FunCoup" id="A9VBZ0">
    <property type="interactions" value="2031"/>
</dbReference>
<dbReference type="RefSeq" id="XP_001750275.1">
    <property type="nucleotide sequence ID" value="XM_001750223.1"/>
</dbReference>
<dbReference type="GO" id="GO:0043130">
    <property type="term" value="F:ubiquitin binding"/>
    <property type="evidence" value="ECO:0000318"/>
    <property type="project" value="GO_Central"/>
</dbReference>
<evidence type="ECO:0000256" key="2">
    <source>
        <dbReference type="ARBA" id="ARBA00022574"/>
    </source>
</evidence>
<keyword evidence="3" id="KW-0677">Repeat</keyword>
<keyword evidence="5" id="KW-0119">Carbohydrate metabolism</keyword>
<dbReference type="SUPFAM" id="SSF51735">
    <property type="entry name" value="NAD(P)-binding Rossmann-fold domains"/>
    <property type="match status" value="1"/>
</dbReference>
<evidence type="ECO:0000256" key="6">
    <source>
        <dbReference type="PROSITE-ProRule" id="PRU00221"/>
    </source>
</evidence>
<dbReference type="InterPro" id="IPR051246">
    <property type="entry name" value="WDR48"/>
</dbReference>
<evidence type="ECO:0000256" key="5">
    <source>
        <dbReference type="ARBA" id="ARBA00023277"/>
    </source>
</evidence>
<dbReference type="PROSITE" id="PS50294">
    <property type="entry name" value="WD_REPEATS_REGION"/>
    <property type="match status" value="2"/>
</dbReference>
<dbReference type="PRINTS" id="PR00320">
    <property type="entry name" value="GPROTEINBRPT"/>
</dbReference>
<evidence type="ECO:0000256" key="1">
    <source>
        <dbReference type="ARBA" id="ARBA00022526"/>
    </source>
</evidence>
<dbReference type="GO" id="GO:0006006">
    <property type="term" value="P:glucose metabolic process"/>
    <property type="evidence" value="ECO:0007669"/>
    <property type="project" value="UniProtKB-KW"/>
</dbReference>
<dbReference type="Proteomes" id="UP000001357">
    <property type="component" value="Unassembled WGS sequence"/>
</dbReference>
<dbReference type="GO" id="GO:0000724">
    <property type="term" value="P:double-strand break repair via homologous recombination"/>
    <property type="evidence" value="ECO:0000318"/>
    <property type="project" value="GO_Central"/>
</dbReference>
<dbReference type="CDD" id="cd00200">
    <property type="entry name" value="WD40"/>
    <property type="match status" value="1"/>
</dbReference>
<dbReference type="SUPFAM" id="SSF50978">
    <property type="entry name" value="WD40 repeat-like"/>
    <property type="match status" value="1"/>
</dbReference>
<dbReference type="Pfam" id="PF00479">
    <property type="entry name" value="G6PD_N"/>
    <property type="match status" value="1"/>
</dbReference>
<dbReference type="Gene3D" id="3.30.360.10">
    <property type="entry name" value="Dihydrodipicolinate Reductase, domain 2"/>
    <property type="match status" value="2"/>
</dbReference>
<dbReference type="PROSITE" id="PS00678">
    <property type="entry name" value="WD_REPEATS_1"/>
    <property type="match status" value="1"/>
</dbReference>
<evidence type="ECO:0000256" key="4">
    <source>
        <dbReference type="ARBA" id="ARBA00022857"/>
    </source>
</evidence>
<feature type="domain" description="Glucose-6-phosphate dehydrogenase NAD-binding" evidence="7">
    <location>
        <begin position="683"/>
        <end position="860"/>
    </location>
</feature>
<reference evidence="9 10" key="1">
    <citation type="journal article" date="2008" name="Nature">
        <title>The genome of the choanoflagellate Monosiga brevicollis and the origin of metazoans.</title>
        <authorList>
            <consortium name="JGI Sequencing"/>
            <person name="King N."/>
            <person name="Westbrook M.J."/>
            <person name="Young S.L."/>
            <person name="Kuo A."/>
            <person name="Abedin M."/>
            <person name="Chapman J."/>
            <person name="Fairclough S."/>
            <person name="Hellsten U."/>
            <person name="Isogai Y."/>
            <person name="Letunic I."/>
            <person name="Marr M."/>
            <person name="Pincus D."/>
            <person name="Putnam N."/>
            <person name="Rokas A."/>
            <person name="Wright K.J."/>
            <person name="Zuzow R."/>
            <person name="Dirks W."/>
            <person name="Good M."/>
            <person name="Goodstein D."/>
            <person name="Lemons D."/>
            <person name="Li W."/>
            <person name="Lyons J.B."/>
            <person name="Morris A."/>
            <person name="Nichols S."/>
            <person name="Richter D.J."/>
            <person name="Salamov A."/>
            <person name="Bork P."/>
            <person name="Lim W.A."/>
            <person name="Manning G."/>
            <person name="Miller W.T."/>
            <person name="McGinnis W."/>
            <person name="Shapiro H."/>
            <person name="Tjian R."/>
            <person name="Grigoriev I.V."/>
            <person name="Rokhsar D."/>
        </authorList>
    </citation>
    <scope>NUCLEOTIDE SEQUENCE [LARGE SCALE GENOMIC DNA]</scope>
    <source>
        <strain evidence="10">MX1 / ATCC 50154</strain>
    </source>
</reference>
<dbReference type="InterPro" id="IPR020472">
    <property type="entry name" value="WD40_PAC1"/>
</dbReference>
<dbReference type="AlphaFoldDB" id="A9VBZ0"/>
<name>A9VBZ0_MONBE</name>
<dbReference type="InterPro" id="IPR001680">
    <property type="entry name" value="WD40_rpt"/>
</dbReference>
<dbReference type="InterPro" id="IPR001282">
    <property type="entry name" value="G6P_DH"/>
</dbReference>
<dbReference type="EMBL" id="CH991579">
    <property type="protein sequence ID" value="EDQ84934.1"/>
    <property type="molecule type" value="Genomic_DNA"/>
</dbReference>
<dbReference type="PRINTS" id="PR00079">
    <property type="entry name" value="G6PDHDRGNASE"/>
</dbReference>
<dbReference type="InterPro" id="IPR022675">
    <property type="entry name" value="G6P_DH_C"/>
</dbReference>
<accession>A9VBZ0</accession>
<feature type="repeat" description="WD" evidence="6">
    <location>
        <begin position="152"/>
        <end position="193"/>
    </location>
</feature>
<dbReference type="Gene3D" id="3.40.50.720">
    <property type="entry name" value="NAD(P)-binding Rossmann-like Domain"/>
    <property type="match status" value="1"/>
</dbReference>
<evidence type="ECO:0000313" key="9">
    <source>
        <dbReference type="EMBL" id="EDQ84934.1"/>
    </source>
</evidence>
<dbReference type="STRING" id="81824.A9VBZ0"/>
<dbReference type="PANTHER" id="PTHR19862:SF14">
    <property type="entry name" value="WD REPEAT-CONTAINING PROTEIN 48"/>
    <property type="match status" value="1"/>
</dbReference>
<dbReference type="SMART" id="SM00320">
    <property type="entry name" value="WD40"/>
    <property type="match status" value="7"/>
</dbReference>
<keyword evidence="1" id="KW-0313">Glucose metabolism</keyword>
<sequence length="1094" mass="120733">MGSAADDRRTRVSYTLREPEAEQHRFAVNAVRCLPGEQDVVFTAGRDGFVREYDVQPKGLALRGRFAQHVDWVNSLAVCDDIGFLLSASSDASVKVWTLASRQCVATLDKHKDYVKALCYTPKMRHFVTAGLDGRIIVHDLSSLRDVQSTEIHHSDCSFYSLALNADASLVAAGASDHIIRLWDPRARKQLHSLKGHQDNIRDLFMSEDGNHLLSCSADCNIKLWDIRRQQCVSTLGVHEASVWAMACSSDLSKLYSADRLGSVLVTDLRKAQEQTLSSQLLAAFDQPVTSLCLDEQRQRLWVSSLDCSVSAWDLQGTTSSAADAALGASSAESEFVEATALLTEPLLRLEGAPAIVKHQLLPDRERALTQYSDGHYVLINIVTGERTPLDSTNSFDDTYDSIECLQQVPSWCALEHKLGCLTVHLEASSAFKAWKLLDLHNVDDARINLGAAVLQSLHREWFVRSRILMKQQSDPSFKPLDSWIEAVRAEAVAAGFQHDIFDLPETAIVSVTLQSQVLAAESVQALAFPANFQLYDVRLPIWVTSVLTQPQHIGANPCDKIQFHLLPAEGAETAMGALDSSFLTCMSCLPAWRLARHAHNRLPLVANEIAAREGEPTRWQATRPEIGSQVADYLEILCNDQVRLVCQSDKASMLVAGQETGSEADQPMGQPGEASTSCTNVILLGATGSLAKKYLWQAFFELAATQPQHSFAFFGAARAAPADGEALLRTILSERIHCSDLIEACDSEMLDAFRQPVRYAQLKKDADFEALGKRLQSLSDRASCDALVYLSIPPGAYISTAASVSQHLRPKGAGQIKIVIEKPFGSNTESAVELGQGLHEQFAEEQIYRIDHYLGKRGVAQIVPFVHHNAHALHRLDIQRVLSHVAVHMFETEDCEGRTRFFDEYGIIRDVMQNHLTEVMLAALSFVMPLTGHGNYLAYKDSMLMQGKRAIISSGKAFEARRANATMTFADGTEILFHIQGDGQPAHVAIPAEGADFGNIAAPADWTEKTVGPQRLFFPPATLGSDVAYSHLIQQIFAGNRDAFVTDDNLVASWQLWDQVLEMADEMPIRGGAQVAFDYRYDLHYVRAAHDEL</sequence>
<dbReference type="InterPro" id="IPR015943">
    <property type="entry name" value="WD40/YVTN_repeat-like_dom_sf"/>
</dbReference>
<feature type="repeat" description="WD" evidence="6">
    <location>
        <begin position="108"/>
        <end position="149"/>
    </location>
</feature>
<dbReference type="GO" id="GO:0004345">
    <property type="term" value="F:glucose-6-phosphate dehydrogenase activity"/>
    <property type="evidence" value="ECO:0007669"/>
    <property type="project" value="InterPro"/>
</dbReference>
<feature type="repeat" description="WD" evidence="6">
    <location>
        <begin position="194"/>
        <end position="235"/>
    </location>
</feature>
<evidence type="ECO:0000259" key="7">
    <source>
        <dbReference type="Pfam" id="PF00479"/>
    </source>
</evidence>
<dbReference type="GeneID" id="5895485"/>
<gene>
    <name evidence="9" type="ORF">MONBRDRAFT_29733</name>
</gene>
<evidence type="ECO:0000259" key="8">
    <source>
        <dbReference type="Pfam" id="PF02781"/>
    </source>
</evidence>
<dbReference type="Pfam" id="PF02781">
    <property type="entry name" value="G6PD_C"/>
    <property type="match status" value="1"/>
</dbReference>
<dbReference type="InterPro" id="IPR036322">
    <property type="entry name" value="WD40_repeat_dom_sf"/>
</dbReference>
<dbReference type="PANTHER" id="PTHR19862">
    <property type="entry name" value="WD REPEAT-CONTAINING PROTEIN 48"/>
    <property type="match status" value="1"/>
</dbReference>
<feature type="repeat" description="WD" evidence="6">
    <location>
        <begin position="66"/>
        <end position="107"/>
    </location>
</feature>
<dbReference type="InterPro" id="IPR022674">
    <property type="entry name" value="G6P_DH_NAD-bd"/>
</dbReference>
<dbReference type="Pfam" id="PF00400">
    <property type="entry name" value="WD40"/>
    <property type="match status" value="4"/>
</dbReference>
<dbReference type="PROSITE" id="PS50082">
    <property type="entry name" value="WD_REPEATS_2"/>
    <property type="match status" value="4"/>
</dbReference>
<dbReference type="InterPro" id="IPR036291">
    <property type="entry name" value="NAD(P)-bd_dom_sf"/>
</dbReference>
<organism evidence="9 10">
    <name type="scientific">Monosiga brevicollis</name>
    <name type="common">Choanoflagellate</name>
    <dbReference type="NCBI Taxonomy" id="81824"/>
    <lineage>
        <taxon>Eukaryota</taxon>
        <taxon>Choanoflagellata</taxon>
        <taxon>Craspedida</taxon>
        <taxon>Salpingoecidae</taxon>
        <taxon>Monosiga</taxon>
    </lineage>
</organism>
<dbReference type="SUPFAM" id="SSF55347">
    <property type="entry name" value="Glyceraldehyde-3-phosphate dehydrogenase-like, C-terminal domain"/>
    <property type="match status" value="1"/>
</dbReference>
<keyword evidence="2 6" id="KW-0853">WD repeat</keyword>
<dbReference type="KEGG" id="mbr:MONBRDRAFT_29733"/>
<feature type="domain" description="Glucose-6-phosphate dehydrogenase C-terminal" evidence="8">
    <location>
        <begin position="881"/>
        <end position="922"/>
    </location>
</feature>
<evidence type="ECO:0000313" key="10">
    <source>
        <dbReference type="Proteomes" id="UP000001357"/>
    </source>
</evidence>
<keyword evidence="4" id="KW-0521">NADP</keyword>
<keyword evidence="10" id="KW-1185">Reference proteome</keyword>
<protein>
    <recommendedName>
        <fullName evidence="11">Glucose-6-phosphate 1-dehydrogenase</fullName>
    </recommendedName>
</protein>
<dbReference type="InParanoid" id="A9VBZ0"/>
<dbReference type="eggNOG" id="KOG0563">
    <property type="taxonomic scope" value="Eukaryota"/>
</dbReference>
<dbReference type="eggNOG" id="KOG0308">
    <property type="taxonomic scope" value="Eukaryota"/>
</dbReference>
<dbReference type="GO" id="GO:0050661">
    <property type="term" value="F:NADP binding"/>
    <property type="evidence" value="ECO:0007669"/>
    <property type="project" value="InterPro"/>
</dbReference>
<dbReference type="Gene3D" id="2.130.10.10">
    <property type="entry name" value="YVTN repeat-like/Quinoprotein amine dehydrogenase"/>
    <property type="match status" value="2"/>
</dbReference>
<evidence type="ECO:0008006" key="11">
    <source>
        <dbReference type="Google" id="ProtNLM"/>
    </source>
</evidence>
<proteinExistence type="predicted"/>